<dbReference type="PANTHER" id="PTHR23160">
    <property type="entry name" value="SYNAPTONEMAL COMPLEX PROTEIN-RELATED"/>
    <property type="match status" value="1"/>
</dbReference>
<dbReference type="AlphaFoldDB" id="A0A0A9CNX9"/>
<reference evidence="4" key="1">
    <citation type="submission" date="2014-09" db="EMBL/GenBank/DDBJ databases">
        <authorList>
            <person name="Magalhaes I.L.F."/>
            <person name="Oliveira U."/>
            <person name="Santos F.R."/>
            <person name="Vidigal T.H.D.A."/>
            <person name="Brescovit A.D."/>
            <person name="Santos A.J."/>
        </authorList>
    </citation>
    <scope>NUCLEOTIDE SEQUENCE</scope>
    <source>
        <tissue evidence="4">Shoot tissue taken approximately 20 cm above the soil surface</tissue>
    </source>
</reference>
<accession>A0A0A9CNX9</accession>
<protein>
    <submittedName>
        <fullName evidence="4">Uncharacterized protein</fullName>
    </submittedName>
</protein>
<feature type="compositionally biased region" description="Polar residues" evidence="3">
    <location>
        <begin position="60"/>
        <end position="72"/>
    </location>
</feature>
<keyword evidence="1 2" id="KW-0175">Coiled coil</keyword>
<dbReference type="GO" id="GO:0007131">
    <property type="term" value="P:reciprocal meiotic recombination"/>
    <property type="evidence" value="ECO:0007669"/>
    <property type="project" value="TreeGrafter"/>
</dbReference>
<feature type="region of interest" description="Disordered" evidence="3">
    <location>
        <begin position="786"/>
        <end position="812"/>
    </location>
</feature>
<feature type="compositionally biased region" description="Basic and acidic residues" evidence="3">
    <location>
        <begin position="95"/>
        <end position="129"/>
    </location>
</feature>
<feature type="compositionally biased region" description="Low complexity" evidence="3">
    <location>
        <begin position="84"/>
        <end position="94"/>
    </location>
</feature>
<organism evidence="4">
    <name type="scientific">Arundo donax</name>
    <name type="common">Giant reed</name>
    <name type="synonym">Donax arundinaceus</name>
    <dbReference type="NCBI Taxonomy" id="35708"/>
    <lineage>
        <taxon>Eukaryota</taxon>
        <taxon>Viridiplantae</taxon>
        <taxon>Streptophyta</taxon>
        <taxon>Embryophyta</taxon>
        <taxon>Tracheophyta</taxon>
        <taxon>Spermatophyta</taxon>
        <taxon>Magnoliopsida</taxon>
        <taxon>Liliopsida</taxon>
        <taxon>Poales</taxon>
        <taxon>Poaceae</taxon>
        <taxon>PACMAD clade</taxon>
        <taxon>Arundinoideae</taxon>
        <taxon>Arundineae</taxon>
        <taxon>Arundo</taxon>
    </lineage>
</organism>
<dbReference type="Gene3D" id="1.10.287.1490">
    <property type="match status" value="1"/>
</dbReference>
<evidence type="ECO:0000256" key="3">
    <source>
        <dbReference type="SAM" id="MobiDB-lite"/>
    </source>
</evidence>
<feature type="compositionally biased region" description="Basic and acidic residues" evidence="3">
    <location>
        <begin position="802"/>
        <end position="812"/>
    </location>
</feature>
<proteinExistence type="predicted"/>
<dbReference type="SUPFAM" id="SSF57997">
    <property type="entry name" value="Tropomyosin"/>
    <property type="match status" value="3"/>
</dbReference>
<dbReference type="EMBL" id="GBRH01219866">
    <property type="protein sequence ID" value="JAD78029.1"/>
    <property type="molecule type" value="Transcribed_RNA"/>
</dbReference>
<evidence type="ECO:0000256" key="1">
    <source>
        <dbReference type="ARBA" id="ARBA00023054"/>
    </source>
</evidence>
<feature type="coiled-coil region" evidence="2">
    <location>
        <begin position="294"/>
        <end position="738"/>
    </location>
</feature>
<evidence type="ECO:0000256" key="2">
    <source>
        <dbReference type="SAM" id="Coils"/>
    </source>
</evidence>
<evidence type="ECO:0000313" key="4">
    <source>
        <dbReference type="EMBL" id="JAD78029.1"/>
    </source>
</evidence>
<dbReference type="PANTHER" id="PTHR23160:SF24">
    <property type="entry name" value="WEB FAMILY PROTEIN CHLOROPLASTIC"/>
    <property type="match status" value="1"/>
</dbReference>
<sequence>MSTMLPSRSRSGPNESPISKGRPSTPSSNHRPSTPSSNHRPSTPSSNYRPSTPGGPRRSSVGTPSTPRSRSNGGPFKSEPNSPPSAAALNARPRLSFDRSPRSADTKPVVERRVPKIGTHPDKQPRREVELQARLESVQDDLKKAKDQLAFIVGERDRLVGELNEAKRVADETHEKLQDALMAKRWAEEATEIEKFRADELEQAGIDEAQRREEEWQREIECVRGQHAADLETLVNTTEELERLRRDLSMVNEAKKAALGHADDAMKIAEVNAEKVEILSNEVVRLKGLLDSSAASEESKNRETEVLVKNLESEVSSLKAKLEEAKVTEERLAEAEKLIEELKSDIADAQKAEADIRKQLEEWKEKAGSLEIKLEEVTLSEKFKSDSLASTTEELDKIQSILQDRESEIEVLKGKTTALEIEVARLLADVNDTNEHLDASQQEVFELQTTIDVLRNKLEIAEQAASEALNNEKTANTKIEGLTEEKTKLIDELNDARDREEKEKRTVEDLTAALNEASCQAQEAHDRFQKKEDDYEHALAQIGDLKMALKSTKESYEIMLDEANQDIICLRKTVDKLEAEVSKYREECESKELDIITASRQSEQEIAALKVEADQVVASLRGTEHELQAANEEKERLQEKLMHTESAVAEANKAVQEAKTEKERLQEKLSYTESAVAEANMAAQEAKTELERLQEKLTYTESAAAEADKAVQEAKAESLQLKERLLDKENALQSITQENDEFRMREADAMKKIDELSALLAEAMTKKHPEEEEKLVVVDEARNSVREEVAHSVAENEDMEGSDDKKTEAGSR</sequence>
<feature type="coiled-coil region" evidence="2">
    <location>
        <begin position="206"/>
        <end position="254"/>
    </location>
</feature>
<feature type="compositionally biased region" description="Polar residues" evidence="3">
    <location>
        <begin position="1"/>
        <end position="50"/>
    </location>
</feature>
<name>A0A0A9CNX9_ARUDO</name>
<feature type="region of interest" description="Disordered" evidence="3">
    <location>
        <begin position="1"/>
        <end position="129"/>
    </location>
</feature>
<reference evidence="4" key="2">
    <citation type="journal article" date="2015" name="Data Brief">
        <title>Shoot transcriptome of the giant reed, Arundo donax.</title>
        <authorList>
            <person name="Barrero R.A."/>
            <person name="Guerrero F.D."/>
            <person name="Moolhuijzen P."/>
            <person name="Goolsby J.A."/>
            <person name="Tidwell J."/>
            <person name="Bellgard S.E."/>
            <person name="Bellgard M.I."/>
        </authorList>
    </citation>
    <scope>NUCLEOTIDE SEQUENCE</scope>
    <source>
        <tissue evidence="4">Shoot tissue taken approximately 20 cm above the soil surface</tissue>
    </source>
</reference>